<feature type="region of interest" description="Disordered" evidence="2">
    <location>
        <begin position="502"/>
        <end position="616"/>
    </location>
</feature>
<dbReference type="Proteomes" id="UP000242875">
    <property type="component" value="Unassembled WGS sequence"/>
</dbReference>
<keyword evidence="1" id="KW-0175">Coiled coil</keyword>
<feature type="compositionally biased region" description="Polar residues" evidence="2">
    <location>
        <begin position="25"/>
        <end position="42"/>
    </location>
</feature>
<accession>A0A261Y4E6</accession>
<feature type="region of interest" description="Disordered" evidence="2">
    <location>
        <begin position="400"/>
        <end position="440"/>
    </location>
</feature>
<dbReference type="EMBL" id="MVBO01000014">
    <property type="protein sequence ID" value="OZJ05510.1"/>
    <property type="molecule type" value="Genomic_DNA"/>
</dbReference>
<evidence type="ECO:0000313" key="4">
    <source>
        <dbReference type="Proteomes" id="UP000242875"/>
    </source>
</evidence>
<evidence type="ECO:0000313" key="3">
    <source>
        <dbReference type="EMBL" id="OZJ05510.1"/>
    </source>
</evidence>
<reference evidence="3 4" key="1">
    <citation type="journal article" date="2017" name="Mycologia">
        <title>Bifiguratus adelaidae, gen. et sp. nov., a new member of Mucoromycotina in endophytic and soil-dwelling habitats.</title>
        <authorList>
            <person name="Torres-Cruz T.J."/>
            <person name="Billingsley Tobias T.L."/>
            <person name="Almatruk M."/>
            <person name="Hesse C."/>
            <person name="Kuske C.R."/>
            <person name="Desiro A."/>
            <person name="Benucci G.M."/>
            <person name="Bonito G."/>
            <person name="Stajich J.E."/>
            <person name="Dunlap C."/>
            <person name="Arnold A.E."/>
            <person name="Porras-Alfaro A."/>
        </authorList>
    </citation>
    <scope>NUCLEOTIDE SEQUENCE [LARGE SCALE GENOMIC DNA]</scope>
    <source>
        <strain evidence="3 4">AZ0501</strain>
    </source>
</reference>
<proteinExistence type="predicted"/>
<evidence type="ECO:0000256" key="2">
    <source>
        <dbReference type="SAM" id="MobiDB-lite"/>
    </source>
</evidence>
<comment type="caution">
    <text evidence="3">The sequence shown here is derived from an EMBL/GenBank/DDBJ whole genome shotgun (WGS) entry which is preliminary data.</text>
</comment>
<evidence type="ECO:0000256" key="1">
    <source>
        <dbReference type="SAM" id="Coils"/>
    </source>
</evidence>
<feature type="compositionally biased region" description="Polar residues" evidence="2">
    <location>
        <begin position="425"/>
        <end position="439"/>
    </location>
</feature>
<feature type="coiled-coil region" evidence="1">
    <location>
        <begin position="328"/>
        <end position="369"/>
    </location>
</feature>
<feature type="compositionally biased region" description="Low complexity" evidence="2">
    <location>
        <begin position="1"/>
        <end position="20"/>
    </location>
</feature>
<organism evidence="3 4">
    <name type="scientific">Bifiguratus adelaidae</name>
    <dbReference type="NCBI Taxonomy" id="1938954"/>
    <lineage>
        <taxon>Eukaryota</taxon>
        <taxon>Fungi</taxon>
        <taxon>Fungi incertae sedis</taxon>
        <taxon>Mucoromycota</taxon>
        <taxon>Mucoromycotina</taxon>
        <taxon>Endogonomycetes</taxon>
        <taxon>Endogonales</taxon>
        <taxon>Endogonales incertae sedis</taxon>
        <taxon>Bifiguratus</taxon>
    </lineage>
</organism>
<gene>
    <name evidence="3" type="ORF">BZG36_01915</name>
</gene>
<dbReference type="OrthoDB" id="2265577at2759"/>
<feature type="coiled-coil region" evidence="1">
    <location>
        <begin position="168"/>
        <end position="245"/>
    </location>
</feature>
<protein>
    <submittedName>
        <fullName evidence="3">Uncharacterized protein</fullName>
    </submittedName>
</protein>
<name>A0A261Y4E6_9FUNG</name>
<feature type="compositionally biased region" description="Basic and acidic residues" evidence="2">
    <location>
        <begin position="579"/>
        <end position="593"/>
    </location>
</feature>
<dbReference type="AlphaFoldDB" id="A0A261Y4E6"/>
<feature type="compositionally biased region" description="Low complexity" evidence="2">
    <location>
        <begin position="411"/>
        <end position="424"/>
    </location>
</feature>
<keyword evidence="4" id="KW-1185">Reference proteome</keyword>
<sequence length="724" mass="79889">MDKTSIRSSASSTNRSSVRSLKLPFSSSVSPAPSLVNSSGVSRVTEERRSPSPYDGEDDNDPEIQPYTPDDMDALPTTIHIPNAINSLDADPGKGGLSAIEAGIAPIPSAGKGDRFSINSNLMNYSIPKTSQRASTIAANARQSQTLPRSLSVQPTVPIQSGEQATRIRLLENQIESLTMQNIKLQRTNRLLKVDADKFIKESTQALENEVATLRAQNVRFQRLYRLTKAEYEQLQEDMREYKAKEIQRMRHAGPEYEYLVQMINLLQHQVHGDIQCNGKCVYTDTPITAENVIMTAPPDGEGDHSDLLEQHICRPVISSWNNGKSMTAKLTEKVSELEAMLEKMDEVKSELLRQLEDKDVDLDMLKRELVSKDRILAELEDGFISLQKRIGAMQPLVEQNASEEGKLRDSLTSNASSMSTTSTNGMQNDTRMSSPSTEFDSELGAELNDLSTELTMKRSSLEAVKRRSQILMSNKRNSLRMAADDELLDRLLLDHATLEKDDSEVARTPTRISVNTKALPEEEMSVVTGEPLVTSPVDEATKSEPQTPKPGLTDVTQAEDKSKPEVGNAESPVPSSVTERKAEPISADDKSSSSKPSDIAEQASKKSSKQSRDERRRSAILLRHRSKRALIPSFMSSHTLPATFPQDDTPSLLPAEAAILQKDPFAPFSGASVFLSTAALLNVTEDWTAPLVLALWIGLFMWSGAAEGIQLQLASKERTKKQE</sequence>
<feature type="region of interest" description="Disordered" evidence="2">
    <location>
        <begin position="1"/>
        <end position="77"/>
    </location>
</feature>